<organism evidence="3 4">
    <name type="scientific">Eimeria tenella</name>
    <name type="common">Coccidian parasite</name>
    <dbReference type="NCBI Taxonomy" id="5802"/>
    <lineage>
        <taxon>Eukaryota</taxon>
        <taxon>Sar</taxon>
        <taxon>Alveolata</taxon>
        <taxon>Apicomplexa</taxon>
        <taxon>Conoidasida</taxon>
        <taxon>Coccidia</taxon>
        <taxon>Eucoccidiorida</taxon>
        <taxon>Eimeriorina</taxon>
        <taxon>Eimeriidae</taxon>
        <taxon>Eimeria</taxon>
    </lineage>
</organism>
<name>U6KHA2_EIMTE</name>
<dbReference type="VEuPathDB" id="ToxoDB:ETH_00003240"/>
<gene>
    <name evidence="3" type="ORF">ETH_00003240</name>
</gene>
<keyword evidence="1" id="KW-0812">Transmembrane</keyword>
<sequence>MKLARPLAAAVMVSAWLCAHAVFTVNVNMSFQKEKNAASGAQKFLPIRIPSVFQLSWFQNLVRHVFATEKLVFPHDSCGQSCLLYLSWIVSVLTLAEWIAFAAFLLRAVWSKLICPVFSTLGYILLAAGVYGCARTCAFMLAPYLPEDAAVSVVRVLCAVDKGLWVIWDSLSGAASVLMWALDGLLSSLVWPSLEDIMDTVVQPSHRLLLSELLAKVKEVAHNLPETVPHPEF</sequence>
<dbReference type="OMA" id="WVMIHAV"/>
<evidence type="ECO:0008006" key="5">
    <source>
        <dbReference type="Google" id="ProtNLM"/>
    </source>
</evidence>
<proteinExistence type="predicted"/>
<keyword evidence="1" id="KW-1133">Transmembrane helix</keyword>
<reference evidence="3" key="2">
    <citation type="submission" date="2013-10" db="EMBL/GenBank/DDBJ databases">
        <authorList>
            <person name="Aslett M."/>
        </authorList>
    </citation>
    <scope>NUCLEOTIDE SEQUENCE [LARGE SCALE GENOMIC DNA]</scope>
    <source>
        <strain evidence="3">Houghton</strain>
    </source>
</reference>
<dbReference type="AlphaFoldDB" id="U6KHA2"/>
<dbReference type="GeneID" id="25249861"/>
<protein>
    <recommendedName>
        <fullName evidence="5">Transmembrane protein</fullName>
    </recommendedName>
</protein>
<dbReference type="EMBL" id="HG673758">
    <property type="protein sequence ID" value="CDJ37385.1"/>
    <property type="molecule type" value="Genomic_DNA"/>
</dbReference>
<feature type="transmembrane region" description="Helical" evidence="1">
    <location>
        <begin position="121"/>
        <end position="145"/>
    </location>
</feature>
<keyword evidence="4" id="KW-1185">Reference proteome</keyword>
<dbReference type="OrthoDB" id="345699at2759"/>
<dbReference type="VEuPathDB" id="ToxoDB:ETH2_0708900"/>
<evidence type="ECO:0000313" key="3">
    <source>
        <dbReference type="EMBL" id="CDJ37385.1"/>
    </source>
</evidence>
<dbReference type="RefSeq" id="XP_013228223.1">
    <property type="nucleotide sequence ID" value="XM_013372769.1"/>
</dbReference>
<reference evidence="3" key="1">
    <citation type="submission" date="2013-10" db="EMBL/GenBank/DDBJ databases">
        <title>Genomic analysis of the causative agents of coccidiosis in chickens.</title>
        <authorList>
            <person name="Reid A.J."/>
            <person name="Blake D."/>
            <person name="Billington K."/>
            <person name="Browne H."/>
            <person name="Dunn M."/>
            <person name="Hung S."/>
            <person name="Kawahara F."/>
            <person name="Miranda-Saavedra D."/>
            <person name="Mourier T."/>
            <person name="Nagra H."/>
            <person name="Otto T.D."/>
            <person name="Rawlings N."/>
            <person name="Sanchez A."/>
            <person name="Sanders M."/>
            <person name="Subramaniam C."/>
            <person name="Tay Y."/>
            <person name="Dear P."/>
            <person name="Doerig C."/>
            <person name="Gruber A."/>
            <person name="Parkinson J."/>
            <person name="Shirley M."/>
            <person name="Wan K.L."/>
            <person name="Berriman M."/>
            <person name="Tomley F."/>
            <person name="Pain A."/>
        </authorList>
    </citation>
    <scope>NUCLEOTIDE SEQUENCE [LARGE SCALE GENOMIC DNA]</scope>
    <source>
        <strain evidence="3">Houghton</strain>
    </source>
</reference>
<feature type="chain" id="PRO_5004673400" description="Transmembrane protein" evidence="2">
    <location>
        <begin position="22"/>
        <end position="233"/>
    </location>
</feature>
<keyword evidence="1" id="KW-0472">Membrane</keyword>
<evidence type="ECO:0000256" key="1">
    <source>
        <dbReference type="SAM" id="Phobius"/>
    </source>
</evidence>
<feature type="transmembrane region" description="Helical" evidence="1">
    <location>
        <begin position="85"/>
        <end position="109"/>
    </location>
</feature>
<evidence type="ECO:0000256" key="2">
    <source>
        <dbReference type="SAM" id="SignalP"/>
    </source>
</evidence>
<keyword evidence="2" id="KW-0732">Signal</keyword>
<evidence type="ECO:0000313" key="4">
    <source>
        <dbReference type="Proteomes" id="UP000030747"/>
    </source>
</evidence>
<accession>U6KHA2</accession>
<dbReference type="Proteomes" id="UP000030747">
    <property type="component" value="Unassembled WGS sequence"/>
</dbReference>
<feature type="signal peptide" evidence="2">
    <location>
        <begin position="1"/>
        <end position="21"/>
    </location>
</feature>